<reference evidence="2" key="1">
    <citation type="submission" date="2016-10" db="EMBL/GenBank/DDBJ databases">
        <authorList>
            <person name="Varghese N."/>
            <person name="Submissions S."/>
        </authorList>
    </citation>
    <scope>NUCLEOTIDE SEQUENCE [LARGE SCALE GENOMIC DNA]</scope>
    <source>
        <strain evidence="2">OK042</strain>
    </source>
</reference>
<sequence length="250" mass="29419">MKLMLIPLILIFLMDSNSFNSYHHAVTQEELSKYNEFTGECGLLVDEYDPELMWNNIKYLKNYESDTKGLERGKKIGEVLFKMNGNVCLGYKRKHGDATWAEIGTPIYQVKEYTEKFRIFVGDDLYEALENPYAKKIGDIFDISGKIKKITIEYPIENSPSVEFPEEATKKFIDEFLNLEYVPFKDIYKTSMFRSEKYFLRFQLHDDSSFIVSFWPDENVFIQGHGNDVTKKIIMSHAEKLTTKYPRFYN</sequence>
<dbReference type="Proteomes" id="UP000198915">
    <property type="component" value="Unassembled WGS sequence"/>
</dbReference>
<gene>
    <name evidence="1" type="ORF">SAMN05518846_111105</name>
</gene>
<evidence type="ECO:0000313" key="1">
    <source>
        <dbReference type="EMBL" id="SFK30467.1"/>
    </source>
</evidence>
<name>A0A1I3YES3_9BACL</name>
<proteinExistence type="predicted"/>
<dbReference type="RefSeq" id="WP_092271730.1">
    <property type="nucleotide sequence ID" value="NZ_FORT01000011.1"/>
</dbReference>
<accession>A0A1I3YES3</accession>
<protein>
    <submittedName>
        <fullName evidence="1">Uncharacterized protein</fullName>
    </submittedName>
</protein>
<organism evidence="1 2">
    <name type="scientific">Brevibacillus centrosporus</name>
    <dbReference type="NCBI Taxonomy" id="54910"/>
    <lineage>
        <taxon>Bacteria</taxon>
        <taxon>Bacillati</taxon>
        <taxon>Bacillota</taxon>
        <taxon>Bacilli</taxon>
        <taxon>Bacillales</taxon>
        <taxon>Paenibacillaceae</taxon>
        <taxon>Brevibacillus</taxon>
    </lineage>
</organism>
<keyword evidence="2" id="KW-1185">Reference proteome</keyword>
<dbReference type="STRING" id="1884381.SAMN05518846_111105"/>
<evidence type="ECO:0000313" key="2">
    <source>
        <dbReference type="Proteomes" id="UP000198915"/>
    </source>
</evidence>
<dbReference type="EMBL" id="FORT01000011">
    <property type="protein sequence ID" value="SFK30467.1"/>
    <property type="molecule type" value="Genomic_DNA"/>
</dbReference>
<dbReference type="AlphaFoldDB" id="A0A1I3YES3"/>